<dbReference type="InterPro" id="IPR050396">
    <property type="entry name" value="Glycosyltr_51/Transpeptidase"/>
</dbReference>
<evidence type="ECO:0000256" key="7">
    <source>
        <dbReference type="ARBA" id="ARBA00022989"/>
    </source>
</evidence>
<keyword evidence="11" id="KW-1185">Reference proteome</keyword>
<dbReference type="EMBL" id="JAWDIQ010000001">
    <property type="protein sequence ID" value="MDY0407835.1"/>
    <property type="molecule type" value="Genomic_DNA"/>
</dbReference>
<reference evidence="10 11" key="1">
    <citation type="submission" date="2023-10" db="EMBL/GenBank/DDBJ databases">
        <title>Virgibacillus soli CC-YMP-6 genome.</title>
        <authorList>
            <person name="Miliotis G."/>
            <person name="Sengupta P."/>
            <person name="Hameed A."/>
            <person name="Chuvochina M."/>
            <person name="Mcdonagh F."/>
            <person name="Simpson A.C."/>
            <person name="Singh N.K."/>
            <person name="Rekha P.D."/>
            <person name="Raman K."/>
            <person name="Hugenholtz P."/>
            <person name="Venkateswaran K."/>
        </authorList>
    </citation>
    <scope>NUCLEOTIDE SEQUENCE [LARGE SCALE GENOMIC DNA]</scope>
    <source>
        <strain evidence="10 11">CC-YMP-6</strain>
    </source>
</reference>
<evidence type="ECO:0000256" key="4">
    <source>
        <dbReference type="ARBA" id="ARBA00022692"/>
    </source>
</evidence>
<keyword evidence="7" id="KW-1133">Transmembrane helix</keyword>
<evidence type="ECO:0000256" key="5">
    <source>
        <dbReference type="ARBA" id="ARBA00022960"/>
    </source>
</evidence>
<gene>
    <name evidence="10" type="ORF">RWD45_03430</name>
</gene>
<evidence type="ECO:0000313" key="11">
    <source>
        <dbReference type="Proteomes" id="UP001275315"/>
    </source>
</evidence>
<keyword evidence="9" id="KW-0961">Cell wall biogenesis/degradation</keyword>
<evidence type="ECO:0000313" key="10">
    <source>
        <dbReference type="EMBL" id="MDY0407835.1"/>
    </source>
</evidence>
<keyword evidence="3" id="KW-0808">Transferase</keyword>
<evidence type="ECO:0000256" key="6">
    <source>
        <dbReference type="ARBA" id="ARBA00022984"/>
    </source>
</evidence>
<dbReference type="PANTHER" id="PTHR32282">
    <property type="entry name" value="BINDING PROTEIN TRANSPEPTIDASE, PUTATIVE-RELATED"/>
    <property type="match status" value="1"/>
</dbReference>
<name>A0ABU5CNB0_9BACI</name>
<dbReference type="SUPFAM" id="SSF56601">
    <property type="entry name" value="beta-lactamase/transpeptidase-like"/>
    <property type="match status" value="1"/>
</dbReference>
<dbReference type="InterPro" id="IPR012338">
    <property type="entry name" value="Beta-lactam/transpept-like"/>
</dbReference>
<evidence type="ECO:0000256" key="1">
    <source>
        <dbReference type="ARBA" id="ARBA00022475"/>
    </source>
</evidence>
<evidence type="ECO:0000256" key="9">
    <source>
        <dbReference type="ARBA" id="ARBA00023316"/>
    </source>
</evidence>
<evidence type="ECO:0000256" key="2">
    <source>
        <dbReference type="ARBA" id="ARBA00022676"/>
    </source>
</evidence>
<keyword evidence="5" id="KW-0133">Cell shape</keyword>
<keyword evidence="2" id="KW-0328">Glycosyltransferase</keyword>
<protein>
    <submittedName>
        <fullName evidence="10">Uncharacterized protein</fullName>
    </submittedName>
</protein>
<organism evidence="10 11">
    <name type="scientific">Paracerasibacillus soli</name>
    <dbReference type="NCBI Taxonomy" id="480284"/>
    <lineage>
        <taxon>Bacteria</taxon>
        <taxon>Bacillati</taxon>
        <taxon>Bacillota</taxon>
        <taxon>Bacilli</taxon>
        <taxon>Bacillales</taxon>
        <taxon>Bacillaceae</taxon>
        <taxon>Paracerasibacillus</taxon>
    </lineage>
</organism>
<dbReference type="PANTHER" id="PTHR32282:SF32">
    <property type="entry name" value="PENICILLIN-BINDING PROTEIN 2A"/>
    <property type="match status" value="1"/>
</dbReference>
<sequence>MNLDEKAQRTAYDQFKKEDYFPGNVAGVEGAFLLLEHHTGKIVAAVGGREFKIGDLNRTLVQRQPGSIFKPLVVYGPSLMKGSFDPFSVLPTKRWQLMGMR</sequence>
<comment type="caution">
    <text evidence="10">The sequence shown here is derived from an EMBL/GenBank/DDBJ whole genome shotgun (WGS) entry which is preliminary data.</text>
</comment>
<keyword evidence="4" id="KW-0812">Transmembrane</keyword>
<keyword evidence="1" id="KW-1003">Cell membrane</keyword>
<keyword evidence="8" id="KW-0472">Membrane</keyword>
<keyword evidence="6" id="KW-0573">Peptidoglycan synthesis</keyword>
<dbReference type="Proteomes" id="UP001275315">
    <property type="component" value="Unassembled WGS sequence"/>
</dbReference>
<evidence type="ECO:0000256" key="3">
    <source>
        <dbReference type="ARBA" id="ARBA00022679"/>
    </source>
</evidence>
<dbReference type="RefSeq" id="WP_320378616.1">
    <property type="nucleotide sequence ID" value="NZ_JAWDIQ010000001.1"/>
</dbReference>
<proteinExistence type="predicted"/>
<evidence type="ECO:0000256" key="8">
    <source>
        <dbReference type="ARBA" id="ARBA00023136"/>
    </source>
</evidence>
<accession>A0ABU5CNB0</accession>
<dbReference type="Gene3D" id="3.40.710.10">
    <property type="entry name" value="DD-peptidase/beta-lactamase superfamily"/>
    <property type="match status" value="1"/>
</dbReference>